<dbReference type="InterPro" id="IPR006439">
    <property type="entry name" value="HAD-SF_hydro_IA"/>
</dbReference>
<dbReference type="PANTHER" id="PTHR43611">
    <property type="entry name" value="ALPHA-D-GLUCOSE 1-PHOSPHATE PHOSPHATASE"/>
    <property type="match status" value="1"/>
</dbReference>
<evidence type="ECO:0000313" key="1">
    <source>
        <dbReference type="EMBL" id="ANU64330.1"/>
    </source>
</evidence>
<protein>
    <recommendedName>
        <fullName evidence="3">HAD family phosphatase</fullName>
    </recommendedName>
</protein>
<dbReference type="STRING" id="1796646.A4V02_11795"/>
<dbReference type="RefSeq" id="WP_068961612.1">
    <property type="nucleotide sequence ID" value="NZ_CAJTAP010000004.1"/>
</dbReference>
<dbReference type="PANTHER" id="PTHR43611:SF3">
    <property type="entry name" value="FLAVIN MONONUCLEOTIDE HYDROLASE 1, CHLOROPLATIC"/>
    <property type="match status" value="1"/>
</dbReference>
<dbReference type="InterPro" id="IPR036412">
    <property type="entry name" value="HAD-like_sf"/>
</dbReference>
<accession>A0A1Z2XGK3</accession>
<organism evidence="1 2">
    <name type="scientific">Muribaculum intestinale</name>
    <dbReference type="NCBI Taxonomy" id="1796646"/>
    <lineage>
        <taxon>Bacteria</taxon>
        <taxon>Pseudomonadati</taxon>
        <taxon>Bacteroidota</taxon>
        <taxon>Bacteroidia</taxon>
        <taxon>Bacteroidales</taxon>
        <taxon>Muribaculaceae</taxon>
        <taxon>Muribaculum</taxon>
    </lineage>
</organism>
<dbReference type="Pfam" id="PF00702">
    <property type="entry name" value="Hydrolase"/>
    <property type="match status" value="1"/>
</dbReference>
<dbReference type="GeneID" id="65537554"/>
<dbReference type="KEGG" id="pary:A4V02_11795"/>
<dbReference type="AlphaFoldDB" id="A0A1B1SC98"/>
<dbReference type="Gene3D" id="3.40.50.1000">
    <property type="entry name" value="HAD superfamily/HAD-like"/>
    <property type="match status" value="1"/>
</dbReference>
<dbReference type="Gene3D" id="1.10.150.240">
    <property type="entry name" value="Putative phosphatase, domain 2"/>
    <property type="match status" value="1"/>
</dbReference>
<dbReference type="InterPro" id="IPR023198">
    <property type="entry name" value="PGP-like_dom2"/>
</dbReference>
<name>A0A1B1SC98_9BACT</name>
<dbReference type="PRINTS" id="PR00413">
    <property type="entry name" value="HADHALOGNASE"/>
</dbReference>
<dbReference type="CDD" id="cd02603">
    <property type="entry name" value="HAD_sEH-N_like"/>
    <property type="match status" value="1"/>
</dbReference>
<dbReference type="SFLD" id="SFLDG01129">
    <property type="entry name" value="C1.5:_HAD__Beta-PGM__Phosphata"/>
    <property type="match status" value="1"/>
</dbReference>
<evidence type="ECO:0008006" key="3">
    <source>
        <dbReference type="Google" id="ProtNLM"/>
    </source>
</evidence>
<gene>
    <name evidence="1" type="ORF">A4V02_11795</name>
</gene>
<reference evidence="2" key="1">
    <citation type="submission" date="2016-04" db="EMBL/GenBank/DDBJ databases">
        <title>Complete Genome Sequences of Twelve Strains of a Stable Defined Moderately Diverse Mouse Microbiota 2 (sDMDMm2).</title>
        <authorList>
            <person name="Uchimura Y."/>
            <person name="Wyss M."/>
            <person name="Brugiroux S."/>
            <person name="Limenitakis J.P."/>
            <person name="Stecher B."/>
            <person name="McCoy K.D."/>
            <person name="Macpherson A.J."/>
        </authorList>
    </citation>
    <scope>NUCLEOTIDE SEQUENCE [LARGE SCALE GENOMIC DNA]</scope>
    <source>
        <strain evidence="2">YL27</strain>
    </source>
</reference>
<dbReference type="SUPFAM" id="SSF56784">
    <property type="entry name" value="HAD-like"/>
    <property type="match status" value="1"/>
</dbReference>
<dbReference type="OrthoDB" id="9797415at2"/>
<dbReference type="InterPro" id="IPR023214">
    <property type="entry name" value="HAD_sf"/>
</dbReference>
<dbReference type="SFLD" id="SFLDS00003">
    <property type="entry name" value="Haloacid_Dehalogenase"/>
    <property type="match status" value="1"/>
</dbReference>
<dbReference type="Proteomes" id="UP000186351">
    <property type="component" value="Chromosome"/>
</dbReference>
<dbReference type="NCBIfam" id="TIGR01509">
    <property type="entry name" value="HAD-SF-IA-v3"/>
    <property type="match status" value="1"/>
</dbReference>
<keyword evidence="2" id="KW-1185">Reference proteome</keyword>
<dbReference type="EMBL" id="CP015402">
    <property type="protein sequence ID" value="ANU64330.1"/>
    <property type="molecule type" value="Genomic_DNA"/>
</dbReference>
<accession>A0A1B1SC98</accession>
<proteinExistence type="predicted"/>
<evidence type="ECO:0000313" key="2">
    <source>
        <dbReference type="Proteomes" id="UP000186351"/>
    </source>
</evidence>
<sequence>MIRNLLFDLGGVIMDIERERCVNAFRQLGMDNIGDFLGDYGQKGAFGQLEEGLISPAEWREEVRRNIPHEVTDAQIDEAFNSFLIGIPIHRLEALRELHKHYRLYLLSNTNSVMWNSKIAESFTAEGLTVNDYFDGITTSFEAKAMKPAPEIFRKVADDYAILPEETIFFDDSLANCKSAGELGFQYIHVAPGTEFKALLAEKISRDSN</sequence>